<protein>
    <submittedName>
        <fullName evidence="2">ORF8</fullName>
    </submittedName>
</protein>
<feature type="compositionally biased region" description="Polar residues" evidence="1">
    <location>
        <begin position="44"/>
        <end position="60"/>
    </location>
</feature>
<reference evidence="2" key="1">
    <citation type="journal article" date="2023" name="Front. Mar. Sci.">
        <title>Tracing the invertebrate herpesviruses in the global sequence datasets.</title>
        <authorList>
            <person name="Rosani U."/>
            <person name="Gaia M."/>
            <person name="Delmont T.O."/>
            <person name="Krupovic M."/>
        </authorList>
    </citation>
    <scope>NUCLEOTIDE SEQUENCE</scope>
    <source>
        <strain evidence="2">MalacoHV1/China/2018</strain>
    </source>
</reference>
<evidence type="ECO:0000313" key="2">
    <source>
        <dbReference type="EMBL" id="DBA11709.1"/>
    </source>
</evidence>
<dbReference type="EMBL" id="BK063091">
    <property type="protein sequence ID" value="DBA11709.1"/>
    <property type="molecule type" value="Genomic_DNA"/>
</dbReference>
<feature type="region of interest" description="Disordered" evidence="1">
    <location>
        <begin position="44"/>
        <end position="65"/>
    </location>
</feature>
<reference evidence="2" key="2">
    <citation type="submission" date="2023-01" db="EMBL/GenBank/DDBJ databases">
        <authorList>
            <person name="Rosani U."/>
            <person name="Delmont T.O."/>
            <person name="Gaia M."/>
            <person name="Krupovic M."/>
        </authorList>
    </citation>
    <scope>NUCLEOTIDE SEQUENCE</scope>
    <source>
        <strain evidence="2">MalacoHV1/China/2018</strain>
    </source>
</reference>
<sequence length="226" mass="26028">MSMACYNKNRKMEERTRLHQRGDYPDDVYGEHIDESMVMKSSRNQSYGFGRNSSSHTQILKPQEVKTGAMSTRFTDFKLRAEDFNMKSKPMWEWVIQELSSTIQGVLMKKNKEVGGNLMFSVTVKQTAEDPEITPSRFTLVKADGSPGGYYINNWYEVTPTVKQAIEEFKQMILSFKSYNSGERTVSFNVTVSRPAILENTMLVPFEMDRSVIERVAVKGRKEDKK</sequence>
<accession>A0AA48P911</accession>
<evidence type="ECO:0000256" key="1">
    <source>
        <dbReference type="SAM" id="MobiDB-lite"/>
    </source>
</evidence>
<name>A0AA48P911_9VIRU</name>
<organism evidence="2">
    <name type="scientific">Malaco herpesvirus 1</name>
    <dbReference type="NCBI Taxonomy" id="3031797"/>
    <lineage>
        <taxon>Viruses</taxon>
        <taxon>Duplodnaviria</taxon>
        <taxon>Heunggongvirae</taxon>
        <taxon>Peploviricota</taxon>
        <taxon>Herviviricetes</taxon>
        <taxon>Herpesvirales</taxon>
        <taxon>Malacoherpesviridae</taxon>
    </lineage>
</organism>
<proteinExistence type="predicted"/>